<feature type="compositionally biased region" description="Acidic residues" evidence="6">
    <location>
        <begin position="392"/>
        <end position="415"/>
    </location>
</feature>
<organism evidence="7 8">
    <name type="scientific">Gasterosteus aculeatus aculeatus</name>
    <name type="common">three-spined stickleback</name>
    <dbReference type="NCBI Taxonomy" id="481459"/>
    <lineage>
        <taxon>Eukaryota</taxon>
        <taxon>Metazoa</taxon>
        <taxon>Chordata</taxon>
        <taxon>Craniata</taxon>
        <taxon>Vertebrata</taxon>
        <taxon>Euteleostomi</taxon>
        <taxon>Actinopterygii</taxon>
        <taxon>Neopterygii</taxon>
        <taxon>Teleostei</taxon>
        <taxon>Neoteleostei</taxon>
        <taxon>Acanthomorphata</taxon>
        <taxon>Eupercaria</taxon>
        <taxon>Perciformes</taxon>
        <taxon>Cottioidei</taxon>
        <taxon>Gasterosteales</taxon>
        <taxon>Gasterosteidae</taxon>
        <taxon>Gasterosteus</taxon>
    </lineage>
</organism>
<dbReference type="Ensembl" id="ENSGACT00000072092.1">
    <property type="protein sequence ID" value="ENSGACP00000039100.1"/>
    <property type="gene ID" value="ENSGACG00000015398.2"/>
</dbReference>
<keyword evidence="5" id="KW-0472">Membrane</keyword>
<keyword evidence="4" id="KW-0963">Cytoplasm</keyword>
<evidence type="ECO:0000256" key="5">
    <source>
        <dbReference type="ARBA" id="ARBA00023136"/>
    </source>
</evidence>
<dbReference type="GO" id="GO:0005080">
    <property type="term" value="F:protein kinase C binding"/>
    <property type="evidence" value="ECO:0007669"/>
    <property type="project" value="TreeGrafter"/>
</dbReference>
<reference evidence="7 8" key="1">
    <citation type="journal article" date="2021" name="G3 (Bethesda)">
        <title>Improved contiguity of the threespine stickleback genome using long-read sequencing.</title>
        <authorList>
            <person name="Nath S."/>
            <person name="Shaw D.E."/>
            <person name="White M.A."/>
        </authorList>
    </citation>
    <scope>NUCLEOTIDE SEQUENCE [LARGE SCALE GENOMIC DNA]</scope>
    <source>
        <strain evidence="7 8">Lake Benthic</strain>
    </source>
</reference>
<evidence type="ECO:0000313" key="8">
    <source>
        <dbReference type="Proteomes" id="UP000007635"/>
    </source>
</evidence>
<dbReference type="PANTHER" id="PTHR15240">
    <property type="entry name" value="CAVIN"/>
    <property type="match status" value="1"/>
</dbReference>
<feature type="region of interest" description="Disordered" evidence="6">
    <location>
        <begin position="362"/>
        <end position="434"/>
    </location>
</feature>
<feature type="compositionally biased region" description="Basic and acidic residues" evidence="6">
    <location>
        <begin position="20"/>
        <end position="36"/>
    </location>
</feature>
<evidence type="ECO:0000256" key="1">
    <source>
        <dbReference type="ARBA" id="ARBA00004345"/>
    </source>
</evidence>
<feature type="region of interest" description="Disordered" evidence="6">
    <location>
        <begin position="15"/>
        <end position="36"/>
    </location>
</feature>
<dbReference type="Pfam" id="PF15237">
    <property type="entry name" value="PTRF_SDPR"/>
    <property type="match status" value="1"/>
</dbReference>
<dbReference type="GO" id="GO:0005901">
    <property type="term" value="C:caveola"/>
    <property type="evidence" value="ECO:0007669"/>
    <property type="project" value="UniProtKB-SubCell"/>
</dbReference>
<reference evidence="7" key="3">
    <citation type="submission" date="2025-09" db="UniProtKB">
        <authorList>
            <consortium name="Ensembl"/>
        </authorList>
    </citation>
    <scope>IDENTIFICATION</scope>
</reference>
<evidence type="ECO:0000313" key="7">
    <source>
        <dbReference type="Ensembl" id="ENSGACP00000039100.1"/>
    </source>
</evidence>
<evidence type="ECO:0000256" key="4">
    <source>
        <dbReference type="ARBA" id="ARBA00022490"/>
    </source>
</evidence>
<sequence length="434" mass="48868">MLFCSAKLWKQETGNKPVIQHKERGRGEEGARDRERGREILRVSPFSHKQPCPVSPLSALVGFDPETISQGPVNAITVLTLLDKLVNMLDAVQENQNKMEVHQVEMEGVVRGIQADMTKLSKSHSHTSNTVSKLLDKSRKLSVTMKEMERQGVQVKKLEMNHHHLISRNNFKVLIFQEENEIPSSVFVKDPPPFPRDEILEEGDESITGVTDGNYSQEGGLHTIDLSSDEDVGLEAEQEEEEEIAEKLKHSSLKKVDSLKKAFSRQNIEKKMTKIGTKIVSQEQREKIKKKTSSLKVSPLTFNIRKVFVSLPVTCGFLCLQPRSSSNIQPPDASPQVEDSVIVEADIQLSPLGSADPEFSKVHAQLAPDEPVKDDEENEEEQEENREKQENQEEMVEEKEEDQEEMVEEKEEEQEEKGKGGVEADLSVVSEGVI</sequence>
<dbReference type="PANTHER" id="PTHR15240:SF1">
    <property type="entry name" value="CAVEOLAE-ASSOCIATED PROTEIN 2"/>
    <property type="match status" value="1"/>
</dbReference>
<evidence type="ECO:0000256" key="3">
    <source>
        <dbReference type="ARBA" id="ARBA00008836"/>
    </source>
</evidence>
<dbReference type="InterPro" id="IPR026752">
    <property type="entry name" value="Cavin_fam"/>
</dbReference>
<dbReference type="GeneTree" id="ENSGT00950000182910"/>
<proteinExistence type="inferred from homology"/>
<dbReference type="GO" id="GO:0005737">
    <property type="term" value="C:cytoplasm"/>
    <property type="evidence" value="ECO:0007669"/>
    <property type="project" value="UniProtKB-SubCell"/>
</dbReference>
<comment type="subcellular location">
    <subcellularLocation>
        <location evidence="2">Cytoplasm</location>
    </subcellularLocation>
    <subcellularLocation>
        <location evidence="1">Membrane</location>
        <location evidence="1">Caveola</location>
    </subcellularLocation>
</comment>
<keyword evidence="8" id="KW-1185">Reference proteome</keyword>
<dbReference type="Proteomes" id="UP000007635">
    <property type="component" value="Chromosome I"/>
</dbReference>
<comment type="similarity">
    <text evidence="3">Belongs to the CAVIN family.</text>
</comment>
<dbReference type="AlphaFoldDB" id="A0AAQ4PJY9"/>
<evidence type="ECO:0000256" key="6">
    <source>
        <dbReference type="SAM" id="MobiDB-lite"/>
    </source>
</evidence>
<name>A0AAQ4PJY9_GASAC</name>
<protein>
    <submittedName>
        <fullName evidence="7">Caveolae associated protein 2b</fullName>
    </submittedName>
</protein>
<evidence type="ECO:0000256" key="2">
    <source>
        <dbReference type="ARBA" id="ARBA00004496"/>
    </source>
</evidence>
<reference evidence="7" key="2">
    <citation type="submission" date="2025-08" db="UniProtKB">
        <authorList>
            <consortium name="Ensembl"/>
        </authorList>
    </citation>
    <scope>IDENTIFICATION</scope>
</reference>
<feature type="compositionally biased region" description="Acidic residues" evidence="6">
    <location>
        <begin position="372"/>
        <end position="384"/>
    </location>
</feature>
<accession>A0AAQ4PJY9</accession>